<evidence type="ECO:0000256" key="1">
    <source>
        <dbReference type="ARBA" id="ARBA00004651"/>
    </source>
</evidence>
<feature type="transmembrane region" description="Helical" evidence="10">
    <location>
        <begin position="87"/>
        <end position="106"/>
    </location>
</feature>
<keyword evidence="5 10" id="KW-1133">Transmembrane helix</keyword>
<evidence type="ECO:0000256" key="4">
    <source>
        <dbReference type="ARBA" id="ARBA00022692"/>
    </source>
</evidence>
<evidence type="ECO:0000256" key="6">
    <source>
        <dbReference type="ARBA" id="ARBA00023136"/>
    </source>
</evidence>
<organism evidence="11 12">
    <name type="scientific">Candidatus Onthomorpha intestinigallinarum</name>
    <dbReference type="NCBI Taxonomy" id="2840880"/>
    <lineage>
        <taxon>Bacteria</taxon>
        <taxon>Pseudomonadati</taxon>
        <taxon>Bacteroidota</taxon>
        <taxon>Bacteroidia</taxon>
        <taxon>Bacteroidales</taxon>
        <taxon>Candidatus Onthomorpha</taxon>
    </lineage>
</organism>
<dbReference type="Proteomes" id="UP000824267">
    <property type="component" value="Unassembled WGS sequence"/>
</dbReference>
<sequence>MNWIVLIFAGCFEVAMTFCLGKTKGIHGTEFYLWILGFILSAAISMWLLSKAVQTLPIGTAYAIWTGIGALGTVLIGIFVFKEPVSFLRLFFIFTLFASIIGLKMVSD</sequence>
<dbReference type="GO" id="GO:0022857">
    <property type="term" value="F:transmembrane transporter activity"/>
    <property type="evidence" value="ECO:0007669"/>
    <property type="project" value="InterPro"/>
</dbReference>
<dbReference type="InterPro" id="IPR045324">
    <property type="entry name" value="Small_multidrug_res"/>
</dbReference>
<dbReference type="Pfam" id="PF00893">
    <property type="entry name" value="Multi_Drug_Res"/>
    <property type="match status" value="1"/>
</dbReference>
<keyword evidence="2" id="KW-0813">Transport</keyword>
<evidence type="ECO:0000313" key="12">
    <source>
        <dbReference type="Proteomes" id="UP000824267"/>
    </source>
</evidence>
<dbReference type="SUPFAM" id="SSF103481">
    <property type="entry name" value="Multidrug resistance efflux transporter EmrE"/>
    <property type="match status" value="1"/>
</dbReference>
<protein>
    <recommendedName>
        <fullName evidence="8">Guanidinium exporter</fullName>
    </recommendedName>
</protein>
<dbReference type="GO" id="GO:1990961">
    <property type="term" value="P:xenobiotic detoxification by transmembrane export across the plasma membrane"/>
    <property type="evidence" value="ECO:0007669"/>
    <property type="project" value="UniProtKB-ARBA"/>
</dbReference>
<evidence type="ECO:0000256" key="7">
    <source>
        <dbReference type="ARBA" id="ARBA00038151"/>
    </source>
</evidence>
<proteinExistence type="inferred from homology"/>
<evidence type="ECO:0000313" key="11">
    <source>
        <dbReference type="EMBL" id="HIW88087.1"/>
    </source>
</evidence>
<dbReference type="InterPro" id="IPR000390">
    <property type="entry name" value="Small_drug/metabolite_transptr"/>
</dbReference>
<evidence type="ECO:0000256" key="9">
    <source>
        <dbReference type="RuleBase" id="RU003942"/>
    </source>
</evidence>
<evidence type="ECO:0000256" key="10">
    <source>
        <dbReference type="SAM" id="Phobius"/>
    </source>
</evidence>
<keyword evidence="6 10" id="KW-0472">Membrane</keyword>
<name>A0A9D1RK12_9BACT</name>
<comment type="caution">
    <text evidence="11">The sequence shown here is derived from an EMBL/GenBank/DDBJ whole genome shotgun (WGS) entry which is preliminary data.</text>
</comment>
<dbReference type="InterPro" id="IPR037185">
    <property type="entry name" value="EmrE-like"/>
</dbReference>
<dbReference type="PANTHER" id="PTHR30561:SF0">
    <property type="entry name" value="GUANIDINIUM EXPORTER"/>
    <property type="match status" value="1"/>
</dbReference>
<dbReference type="PANTHER" id="PTHR30561">
    <property type="entry name" value="SMR FAMILY PROTON-DEPENDENT DRUG EFFLUX TRANSPORTER SUGE"/>
    <property type="match status" value="1"/>
</dbReference>
<dbReference type="AlphaFoldDB" id="A0A9D1RK12"/>
<dbReference type="GO" id="GO:0005886">
    <property type="term" value="C:plasma membrane"/>
    <property type="evidence" value="ECO:0007669"/>
    <property type="project" value="UniProtKB-SubCell"/>
</dbReference>
<keyword evidence="3" id="KW-1003">Cell membrane</keyword>
<reference evidence="11" key="2">
    <citation type="submission" date="2021-04" db="EMBL/GenBank/DDBJ databases">
        <authorList>
            <person name="Gilroy R."/>
        </authorList>
    </citation>
    <scope>NUCLEOTIDE SEQUENCE</scope>
    <source>
        <strain evidence="11">Gambia16-930</strain>
    </source>
</reference>
<comment type="similarity">
    <text evidence="7">Belongs to the drug/metabolite transporter (DMT) superfamily. Small multidrug resistance (SMR) (TC 2.A.7.1) family. Gdx/SugE subfamily.</text>
</comment>
<evidence type="ECO:0000256" key="2">
    <source>
        <dbReference type="ARBA" id="ARBA00022448"/>
    </source>
</evidence>
<evidence type="ECO:0000256" key="5">
    <source>
        <dbReference type="ARBA" id="ARBA00022989"/>
    </source>
</evidence>
<accession>A0A9D1RK12</accession>
<reference evidence="11" key="1">
    <citation type="journal article" date="2021" name="PeerJ">
        <title>Extensive microbial diversity within the chicken gut microbiome revealed by metagenomics and culture.</title>
        <authorList>
            <person name="Gilroy R."/>
            <person name="Ravi A."/>
            <person name="Getino M."/>
            <person name="Pursley I."/>
            <person name="Horton D.L."/>
            <person name="Alikhan N.F."/>
            <person name="Baker D."/>
            <person name="Gharbi K."/>
            <person name="Hall N."/>
            <person name="Watson M."/>
            <person name="Adriaenssens E.M."/>
            <person name="Foster-Nyarko E."/>
            <person name="Jarju S."/>
            <person name="Secka A."/>
            <person name="Antonio M."/>
            <person name="Oren A."/>
            <person name="Chaudhuri R.R."/>
            <person name="La Ragione R."/>
            <person name="Hildebrand F."/>
            <person name="Pallen M.J."/>
        </authorList>
    </citation>
    <scope>NUCLEOTIDE SEQUENCE</scope>
    <source>
        <strain evidence="11">Gambia16-930</strain>
    </source>
</reference>
<dbReference type="FunFam" id="1.10.3730.20:FF:000001">
    <property type="entry name" value="Quaternary ammonium compound resistance transporter SugE"/>
    <property type="match status" value="1"/>
</dbReference>
<evidence type="ECO:0000256" key="3">
    <source>
        <dbReference type="ARBA" id="ARBA00022475"/>
    </source>
</evidence>
<feature type="transmembrane region" description="Helical" evidence="10">
    <location>
        <begin position="31"/>
        <end position="49"/>
    </location>
</feature>
<gene>
    <name evidence="11" type="ORF">IAC47_07470</name>
</gene>
<feature type="transmembrane region" description="Helical" evidence="10">
    <location>
        <begin position="61"/>
        <end position="81"/>
    </location>
</feature>
<dbReference type="EMBL" id="DXGG01000234">
    <property type="protein sequence ID" value="HIW88087.1"/>
    <property type="molecule type" value="Genomic_DNA"/>
</dbReference>
<dbReference type="Gene3D" id="1.10.3730.20">
    <property type="match status" value="1"/>
</dbReference>
<comment type="subcellular location">
    <subcellularLocation>
        <location evidence="1 9">Cell membrane</location>
        <topology evidence="1 9">Multi-pass membrane protein</topology>
    </subcellularLocation>
</comment>
<evidence type="ECO:0000256" key="8">
    <source>
        <dbReference type="ARBA" id="ARBA00039168"/>
    </source>
</evidence>
<keyword evidence="4 9" id="KW-0812">Transmembrane</keyword>